<dbReference type="RefSeq" id="WP_379758530.1">
    <property type="nucleotide sequence ID" value="NZ_JBHSYB010000064.1"/>
</dbReference>
<feature type="chain" id="PRO_5046007816" evidence="1">
    <location>
        <begin position="21"/>
        <end position="527"/>
    </location>
</feature>
<dbReference type="Pfam" id="PF14092">
    <property type="entry name" value="DUF4270"/>
    <property type="match status" value="1"/>
</dbReference>
<accession>A0ABW3J2M4</accession>
<comment type="caution">
    <text evidence="2">The sequence shown here is derived from an EMBL/GenBank/DDBJ whole genome shotgun (WGS) entry which is preliminary data.</text>
</comment>
<sequence>MNTTPLKKYILFTLTIILFAACDQDFNGIGTDIIGDDNFEITKIEPSVVAFNQNIGPVQSNNLPINALGIYNNTAFGETTANFATQVVLQTVNPTIDTALKPVIESVILYIPYFTDATKTTTSTDGDSTYTLDSIYGPKDAKIKLGVYESGYYMRDFDPATQDGQVYYSNQNGLFDNVKGQRLNNGEAAQNDEFVFSDAEYKEETKDSDGKVTSTVRTAPGMRLNLDINYFKSKILEAPSGKLATNDVFKNYFRGLYFKVEKSGTYSQLALINFSKGTITIKYKENKSLTETDEKDRVSKSIVLNLTGNSVNLFQNNYLPIYSDGIASPNSTIGDEKLFLKGGEGSMAVIDIFKDNELDLLRKSKYLINDASLTFTIDAAAMKNDNEPNRIYLYDLNNKRQLLDYSLDASIGKTSKLNKTVHGGIIEEVEKKGTRYKIRLTNHIRNLISNDTVTNVKLGLVVTENINDVSIKKLATPISINGVGIKQIPTSSVINPLGIVLFGNNIPRGDKDYEKRLKFEIYYTKPN</sequence>
<dbReference type="PROSITE" id="PS51257">
    <property type="entry name" value="PROKAR_LIPOPROTEIN"/>
    <property type="match status" value="1"/>
</dbReference>
<evidence type="ECO:0000313" key="2">
    <source>
        <dbReference type="EMBL" id="MFD0984690.1"/>
    </source>
</evidence>
<keyword evidence="3" id="KW-1185">Reference proteome</keyword>
<name>A0ABW3J2M4_9FLAO</name>
<reference evidence="3" key="1">
    <citation type="journal article" date="2019" name="Int. J. Syst. Evol. Microbiol.">
        <title>The Global Catalogue of Microorganisms (GCM) 10K type strain sequencing project: providing services to taxonomists for standard genome sequencing and annotation.</title>
        <authorList>
            <consortium name="The Broad Institute Genomics Platform"/>
            <consortium name="The Broad Institute Genome Sequencing Center for Infectious Disease"/>
            <person name="Wu L."/>
            <person name="Ma J."/>
        </authorList>
    </citation>
    <scope>NUCLEOTIDE SEQUENCE [LARGE SCALE GENOMIC DNA]</scope>
    <source>
        <strain evidence="3">CECT 7649</strain>
    </source>
</reference>
<keyword evidence="1" id="KW-0732">Signal</keyword>
<gene>
    <name evidence="2" type="ORF">ACFQ0S_09410</name>
</gene>
<dbReference type="EMBL" id="JBHTIZ010000024">
    <property type="protein sequence ID" value="MFD0984690.1"/>
    <property type="molecule type" value="Genomic_DNA"/>
</dbReference>
<proteinExistence type="predicted"/>
<feature type="signal peptide" evidence="1">
    <location>
        <begin position="1"/>
        <end position="20"/>
    </location>
</feature>
<organism evidence="2 3">
    <name type="scientific">Flavobacterium myungsuense</name>
    <dbReference type="NCBI Taxonomy" id="651823"/>
    <lineage>
        <taxon>Bacteria</taxon>
        <taxon>Pseudomonadati</taxon>
        <taxon>Bacteroidota</taxon>
        <taxon>Flavobacteriia</taxon>
        <taxon>Flavobacteriales</taxon>
        <taxon>Flavobacteriaceae</taxon>
        <taxon>Flavobacterium</taxon>
    </lineage>
</organism>
<dbReference type="Proteomes" id="UP001597051">
    <property type="component" value="Unassembled WGS sequence"/>
</dbReference>
<dbReference type="InterPro" id="IPR025366">
    <property type="entry name" value="DUF4270"/>
</dbReference>
<protein>
    <submittedName>
        <fullName evidence="2">DUF4270 domain-containing protein</fullName>
    </submittedName>
</protein>
<evidence type="ECO:0000256" key="1">
    <source>
        <dbReference type="SAM" id="SignalP"/>
    </source>
</evidence>
<evidence type="ECO:0000313" key="3">
    <source>
        <dbReference type="Proteomes" id="UP001597051"/>
    </source>
</evidence>